<keyword evidence="4" id="KW-0671">Queuosine biosynthesis</keyword>
<sequence>MSPAAGPRTEPLLERLLHVDPHTGALLDATVGELGRFLRAGDLLVVNDGATLPGMLRGVTADGEAIEARLAQSLEDGRFQALLFGAGDARQRTEDRRPPPQLAVGAQVRFGPGLEAVIAEVSSLSSRLVVLVFSAQGAALWEAIYRNGRPVQYAYVPAPLALWDVQTRYASRPICAEMPSAGRPLAWGLLLSLVRRGVRLASLSHAAGLSSTGDPALDARLPLAERFEIPEATVRAVLDTRSRGGRVVAVGTTVTRALEGAAVLGRGTLLAGRGVTELILGAHHAPAVVDGLLTGVHEPSESHFELLSAFAGRDVLRRAHAHAEARGYLTHEFGDSMLLLAA</sequence>
<dbReference type="STRING" id="52.CMC5_036320"/>
<dbReference type="PANTHER" id="PTHR30307">
    <property type="entry name" value="S-ADENOSYLMETHIONINE:TRNA RIBOSYLTRANSFERASE-ISOMERASE"/>
    <property type="match status" value="1"/>
</dbReference>
<dbReference type="Proteomes" id="UP000067626">
    <property type="component" value="Chromosome"/>
</dbReference>
<dbReference type="InterPro" id="IPR003699">
    <property type="entry name" value="QueA"/>
</dbReference>
<keyword evidence="1" id="KW-0963">Cytoplasm</keyword>
<dbReference type="GO" id="GO:0008616">
    <property type="term" value="P:tRNA queuosine(34) biosynthetic process"/>
    <property type="evidence" value="ECO:0007669"/>
    <property type="project" value="UniProtKB-KW"/>
</dbReference>
<dbReference type="RefSeq" id="WP_050431560.1">
    <property type="nucleotide sequence ID" value="NZ_CP012159.1"/>
</dbReference>
<proteinExistence type="predicted"/>
<evidence type="ECO:0000256" key="4">
    <source>
        <dbReference type="ARBA" id="ARBA00022785"/>
    </source>
</evidence>
<evidence type="ECO:0000256" key="2">
    <source>
        <dbReference type="ARBA" id="ARBA00022679"/>
    </source>
</evidence>
<dbReference type="AlphaFoldDB" id="A0A0K1EF36"/>
<organism evidence="5 6">
    <name type="scientific">Chondromyces crocatus</name>
    <dbReference type="NCBI Taxonomy" id="52"/>
    <lineage>
        <taxon>Bacteria</taxon>
        <taxon>Pseudomonadati</taxon>
        <taxon>Myxococcota</taxon>
        <taxon>Polyangia</taxon>
        <taxon>Polyangiales</taxon>
        <taxon>Polyangiaceae</taxon>
        <taxon>Chondromyces</taxon>
    </lineage>
</organism>
<keyword evidence="6" id="KW-1185">Reference proteome</keyword>
<reference evidence="5 6" key="1">
    <citation type="submission" date="2015-07" db="EMBL/GenBank/DDBJ databases">
        <title>Genome analysis of myxobacterium Chondromyces crocatus Cm c5 reveals a high potential for natural compound synthesis and the genetic basis for the loss of fruiting body formation.</title>
        <authorList>
            <person name="Zaburannyi N."/>
            <person name="Bunk B."/>
            <person name="Maier J."/>
            <person name="Overmann J."/>
            <person name="Mueller R."/>
        </authorList>
    </citation>
    <scope>NUCLEOTIDE SEQUENCE [LARGE SCALE GENOMIC DNA]</scope>
    <source>
        <strain evidence="5 6">Cm c5</strain>
    </source>
</reference>
<dbReference type="SUPFAM" id="SSF111337">
    <property type="entry name" value="QueA-like"/>
    <property type="match status" value="1"/>
</dbReference>
<evidence type="ECO:0000313" key="6">
    <source>
        <dbReference type="Proteomes" id="UP000067626"/>
    </source>
</evidence>
<dbReference type="KEGG" id="ccro:CMC5_036320"/>
<dbReference type="InterPro" id="IPR036100">
    <property type="entry name" value="QueA_sf"/>
</dbReference>
<dbReference type="InterPro" id="IPR042118">
    <property type="entry name" value="QueA_dom1"/>
</dbReference>
<keyword evidence="2 5" id="KW-0808">Transferase</keyword>
<name>A0A0K1EF36_CHOCO</name>
<dbReference type="PANTHER" id="PTHR30307:SF0">
    <property type="entry name" value="S-ADENOSYLMETHIONINE:TRNA RIBOSYLTRANSFERASE-ISOMERASE"/>
    <property type="match status" value="1"/>
</dbReference>
<protein>
    <submittedName>
        <fullName evidence="5">S-adenosylmethionine tRNA ribosyltransferase</fullName>
    </submittedName>
</protein>
<dbReference type="InterPro" id="IPR042119">
    <property type="entry name" value="QueA_dom2"/>
</dbReference>
<dbReference type="EMBL" id="CP012159">
    <property type="protein sequence ID" value="AKT39485.1"/>
    <property type="molecule type" value="Genomic_DNA"/>
</dbReference>
<dbReference type="Pfam" id="PF02547">
    <property type="entry name" value="Queuosine_synth"/>
    <property type="match status" value="1"/>
</dbReference>
<dbReference type="Gene3D" id="2.40.10.240">
    <property type="entry name" value="QueA-like"/>
    <property type="match status" value="1"/>
</dbReference>
<dbReference type="Gene3D" id="3.40.1780.10">
    <property type="entry name" value="QueA-like"/>
    <property type="match status" value="1"/>
</dbReference>
<dbReference type="GO" id="GO:0051075">
    <property type="term" value="F:S-adenosylmethionine:tRNA ribosyltransferase-isomerase activity"/>
    <property type="evidence" value="ECO:0007669"/>
    <property type="project" value="TreeGrafter"/>
</dbReference>
<evidence type="ECO:0000256" key="1">
    <source>
        <dbReference type="ARBA" id="ARBA00022490"/>
    </source>
</evidence>
<gene>
    <name evidence="5" type="ORF">CMC5_036320</name>
</gene>
<evidence type="ECO:0000256" key="3">
    <source>
        <dbReference type="ARBA" id="ARBA00022691"/>
    </source>
</evidence>
<dbReference type="PATRIC" id="fig|52.7.peg.4002"/>
<dbReference type="OrthoDB" id="9783887at2"/>
<evidence type="ECO:0000313" key="5">
    <source>
        <dbReference type="EMBL" id="AKT39485.1"/>
    </source>
</evidence>
<accession>A0A0K1EF36</accession>
<keyword evidence="3" id="KW-0949">S-adenosyl-L-methionine</keyword>